<sequence length="69" mass="7785">MRGRFAPITDTAILDANFRIEEVHTATFRHASSQSTGNGWSNQCYINSNGISLEMLCLKWMKISGSQYK</sequence>
<dbReference type="EMBL" id="KY774314">
    <property type="protein sequence ID" value="ART30416.1"/>
    <property type="molecule type" value="Genomic_DNA"/>
</dbReference>
<geneLocation type="mitochondrion" evidence="1"/>
<accession>A0A1Y0AZ17</accession>
<reference evidence="1" key="1">
    <citation type="submission" date="2017-03" db="EMBL/GenBank/DDBJ databases">
        <title>The mitochondrial genome of the carnivorous plant Utricularia reniformis (Lentibulariaceae): structure, comparative analysis and evolutionary landmarks.</title>
        <authorList>
            <person name="Silva S.R."/>
            <person name="Alvarenga D.O."/>
            <person name="Michael T.P."/>
            <person name="Miranda V.F.O."/>
            <person name="Varani A.M."/>
        </authorList>
    </citation>
    <scope>NUCLEOTIDE SEQUENCE</scope>
</reference>
<evidence type="ECO:0000313" key="1">
    <source>
        <dbReference type="EMBL" id="ART30416.1"/>
    </source>
</evidence>
<keyword evidence="1" id="KW-0496">Mitochondrion</keyword>
<organism evidence="1">
    <name type="scientific">Utricularia reniformis</name>
    <dbReference type="NCBI Taxonomy" id="192314"/>
    <lineage>
        <taxon>Eukaryota</taxon>
        <taxon>Viridiplantae</taxon>
        <taxon>Streptophyta</taxon>
        <taxon>Embryophyta</taxon>
        <taxon>Tracheophyta</taxon>
        <taxon>Spermatophyta</taxon>
        <taxon>Magnoliopsida</taxon>
        <taxon>eudicotyledons</taxon>
        <taxon>Gunneridae</taxon>
        <taxon>Pentapetalae</taxon>
        <taxon>asterids</taxon>
        <taxon>lamiids</taxon>
        <taxon>Lamiales</taxon>
        <taxon>Lentibulariaceae</taxon>
        <taxon>Utricularia</taxon>
    </lineage>
</organism>
<proteinExistence type="predicted"/>
<protein>
    <submittedName>
        <fullName evidence="1">Uncharacterized protein</fullName>
    </submittedName>
</protein>
<gene>
    <name evidence="1" type="ORF">AEK19_MT1925</name>
</gene>
<name>A0A1Y0AZ17_9LAMI</name>
<dbReference type="AlphaFoldDB" id="A0A1Y0AZ17"/>